<sequence>MFNRKFSSVGSKFAVAGSTIALALTLTACGGSDDAAQVDDQSLVTNVEETAQATGGFDSPVVTPDKVSYTLSSPAHFTPGKFASGMLPDQINERFDLTVQNGTAADLDLAILIVKGSTTTGPCVDIFDGDNQMEGAPTTPLAAGATAKFSWGLSCPGKSGDDISVVLTNGTVNVIEVTGKLA</sequence>
<dbReference type="EMBL" id="CAFBQR010000034">
    <property type="protein sequence ID" value="CAB5060946.1"/>
    <property type="molecule type" value="Genomic_DNA"/>
</dbReference>
<gene>
    <name evidence="1" type="ORF">UFOPK4348_00299</name>
</gene>
<reference evidence="1" key="1">
    <citation type="submission" date="2020-05" db="EMBL/GenBank/DDBJ databases">
        <authorList>
            <person name="Chiriac C."/>
            <person name="Salcher M."/>
            <person name="Ghai R."/>
            <person name="Kavagutti S V."/>
        </authorList>
    </citation>
    <scope>NUCLEOTIDE SEQUENCE</scope>
</reference>
<protein>
    <submittedName>
        <fullName evidence="1">Unannotated protein</fullName>
    </submittedName>
</protein>
<dbReference type="PROSITE" id="PS51257">
    <property type="entry name" value="PROKAR_LIPOPROTEIN"/>
    <property type="match status" value="1"/>
</dbReference>
<proteinExistence type="predicted"/>
<accession>A0A6J7U7T5</accession>
<organism evidence="1">
    <name type="scientific">freshwater metagenome</name>
    <dbReference type="NCBI Taxonomy" id="449393"/>
    <lineage>
        <taxon>unclassified sequences</taxon>
        <taxon>metagenomes</taxon>
        <taxon>ecological metagenomes</taxon>
    </lineage>
</organism>
<dbReference type="AlphaFoldDB" id="A0A6J7U7T5"/>
<evidence type="ECO:0000313" key="1">
    <source>
        <dbReference type="EMBL" id="CAB5060946.1"/>
    </source>
</evidence>
<name>A0A6J7U7T5_9ZZZZ</name>